<accession>A0AAN7RFN9</accession>
<dbReference type="AlphaFoldDB" id="A0AAN7RFN9"/>
<dbReference type="PANTHER" id="PTHR33912:SF2">
    <property type="entry name" value="PUTATIVE-RELATED"/>
    <property type="match status" value="1"/>
</dbReference>
<dbReference type="Proteomes" id="UP001346149">
    <property type="component" value="Unassembled WGS sequence"/>
</dbReference>
<gene>
    <name evidence="2" type="ORF">SAY86_021492</name>
</gene>
<protein>
    <submittedName>
        <fullName evidence="2">Uncharacterized protein</fullName>
    </submittedName>
</protein>
<dbReference type="InterPro" id="IPR040381">
    <property type="entry name" value="At4g14450-like"/>
</dbReference>
<feature type="compositionally biased region" description="Low complexity" evidence="1">
    <location>
        <begin position="15"/>
        <end position="27"/>
    </location>
</feature>
<dbReference type="GO" id="GO:0005737">
    <property type="term" value="C:cytoplasm"/>
    <property type="evidence" value="ECO:0007669"/>
    <property type="project" value="TreeGrafter"/>
</dbReference>
<proteinExistence type="predicted"/>
<comment type="caution">
    <text evidence="2">The sequence shown here is derived from an EMBL/GenBank/DDBJ whole genome shotgun (WGS) entry which is preliminary data.</text>
</comment>
<name>A0AAN7RFN9_TRANT</name>
<reference evidence="2 3" key="1">
    <citation type="journal article" date="2023" name="Hortic Res">
        <title>Pangenome of water caltrop reveals structural variations and asymmetric subgenome divergence after allopolyploidization.</title>
        <authorList>
            <person name="Zhang X."/>
            <person name="Chen Y."/>
            <person name="Wang L."/>
            <person name="Yuan Y."/>
            <person name="Fang M."/>
            <person name="Shi L."/>
            <person name="Lu R."/>
            <person name="Comes H.P."/>
            <person name="Ma Y."/>
            <person name="Chen Y."/>
            <person name="Huang G."/>
            <person name="Zhou Y."/>
            <person name="Zheng Z."/>
            <person name="Qiu Y."/>
        </authorList>
    </citation>
    <scope>NUCLEOTIDE SEQUENCE [LARGE SCALE GENOMIC DNA]</scope>
    <source>
        <strain evidence="2">F231</strain>
    </source>
</reference>
<sequence>MSDIPMISSAVSSGPLRQQPSRLQRRPPASLRIASPVLHWNVAIPLLSPVASSSTPTKLIHHPEAARPREVLLPQPESKNVFKAWHHPAAPFCSDPPPMKFSVLPV</sequence>
<evidence type="ECO:0000313" key="3">
    <source>
        <dbReference type="Proteomes" id="UP001346149"/>
    </source>
</evidence>
<evidence type="ECO:0000256" key="1">
    <source>
        <dbReference type="SAM" id="MobiDB-lite"/>
    </source>
</evidence>
<evidence type="ECO:0000313" key="2">
    <source>
        <dbReference type="EMBL" id="KAK4801005.1"/>
    </source>
</evidence>
<organism evidence="2 3">
    <name type="scientific">Trapa natans</name>
    <name type="common">Water chestnut</name>
    <dbReference type="NCBI Taxonomy" id="22666"/>
    <lineage>
        <taxon>Eukaryota</taxon>
        <taxon>Viridiplantae</taxon>
        <taxon>Streptophyta</taxon>
        <taxon>Embryophyta</taxon>
        <taxon>Tracheophyta</taxon>
        <taxon>Spermatophyta</taxon>
        <taxon>Magnoliopsida</taxon>
        <taxon>eudicotyledons</taxon>
        <taxon>Gunneridae</taxon>
        <taxon>Pentapetalae</taxon>
        <taxon>rosids</taxon>
        <taxon>malvids</taxon>
        <taxon>Myrtales</taxon>
        <taxon>Lythraceae</taxon>
        <taxon>Trapa</taxon>
    </lineage>
</organism>
<dbReference type="GO" id="GO:0005634">
    <property type="term" value="C:nucleus"/>
    <property type="evidence" value="ECO:0007669"/>
    <property type="project" value="TreeGrafter"/>
</dbReference>
<dbReference type="PANTHER" id="PTHR33912">
    <property type="entry name" value="OS01G0939400 PROTEIN"/>
    <property type="match status" value="1"/>
</dbReference>
<keyword evidence="3" id="KW-1185">Reference proteome</keyword>
<dbReference type="EMBL" id="JAXQNO010000003">
    <property type="protein sequence ID" value="KAK4801005.1"/>
    <property type="molecule type" value="Genomic_DNA"/>
</dbReference>
<feature type="region of interest" description="Disordered" evidence="1">
    <location>
        <begin position="1"/>
        <end position="27"/>
    </location>
</feature>